<dbReference type="Pfam" id="PF05977">
    <property type="entry name" value="MFS_3"/>
    <property type="match status" value="1"/>
</dbReference>
<sequence length="424" mass="43801">MADHGDHDRTGAAAGPVVSLWRHADFVRLWSANTVSQLGSRAGAIAVPLVAVTALAATPLEMGLLNAAGTVGALLFGLPAGAWVDRMRRRRVLLTADVARALLLLTIPLGYAAGVLTVWQLLAVALLVSIGTIFFDVAHLAYVPALVERERLIETNAKLQASYSVAVVTGPSLGGLIAGLAGAAATVSVTAVTFLASAGLLRRIRTPDPAPAAASKQGTLADIGEGLRFLLRDPALRAIGFCTGSVNLFMSMVAALLVLFLTRELGLSPLMTGLVAAASGAGGVLAAVTVKKWTRAFGPTRTIVLSLLLTEPLGVLMALSSRGWGVALFVCGWFACGYGGTLYNVVQVSYRQSACPDRLLGRVQAANRFLAFAMAPVGGLLGGALGTWLGVRPTILIGVLGAVASTLWLILSPLRRASDTPSPA</sequence>
<dbReference type="Gene3D" id="1.20.1250.20">
    <property type="entry name" value="MFS general substrate transporter like domains"/>
    <property type="match status" value="1"/>
</dbReference>
<evidence type="ECO:0000256" key="5">
    <source>
        <dbReference type="ARBA" id="ARBA00022989"/>
    </source>
</evidence>
<keyword evidence="5 7" id="KW-1133">Transmembrane helix</keyword>
<keyword evidence="4 7" id="KW-0812">Transmembrane</keyword>
<feature type="transmembrane region" description="Helical" evidence="7">
    <location>
        <begin position="63"/>
        <end position="84"/>
    </location>
</feature>
<accession>A0A7W8A4B6</accession>
<dbReference type="InterPro" id="IPR010290">
    <property type="entry name" value="TM_effector"/>
</dbReference>
<comment type="subcellular location">
    <subcellularLocation>
        <location evidence="1">Cell membrane</location>
        <topology evidence="1">Multi-pass membrane protein</topology>
    </subcellularLocation>
</comment>
<evidence type="ECO:0000256" key="1">
    <source>
        <dbReference type="ARBA" id="ARBA00004651"/>
    </source>
</evidence>
<evidence type="ECO:0000256" key="7">
    <source>
        <dbReference type="SAM" id="Phobius"/>
    </source>
</evidence>
<dbReference type="SUPFAM" id="SSF103473">
    <property type="entry name" value="MFS general substrate transporter"/>
    <property type="match status" value="1"/>
</dbReference>
<feature type="transmembrane region" description="Helical" evidence="7">
    <location>
        <begin position="267"/>
        <end position="290"/>
    </location>
</feature>
<feature type="transmembrane region" description="Helical" evidence="7">
    <location>
        <begin position="369"/>
        <end position="389"/>
    </location>
</feature>
<feature type="transmembrane region" description="Helical" evidence="7">
    <location>
        <begin position="183"/>
        <end position="201"/>
    </location>
</feature>
<reference evidence="8 9" key="1">
    <citation type="submission" date="2020-08" db="EMBL/GenBank/DDBJ databases">
        <title>Genomic Encyclopedia of Type Strains, Phase IV (KMG-IV): sequencing the most valuable type-strain genomes for metagenomic binning, comparative biology and taxonomic classification.</title>
        <authorList>
            <person name="Goeker M."/>
        </authorList>
    </citation>
    <scope>NUCLEOTIDE SEQUENCE [LARGE SCALE GENOMIC DNA]</scope>
    <source>
        <strain evidence="8 9">DSM 45385</strain>
    </source>
</reference>
<feature type="transmembrane region" description="Helical" evidence="7">
    <location>
        <begin position="91"/>
        <end position="113"/>
    </location>
</feature>
<feature type="transmembrane region" description="Helical" evidence="7">
    <location>
        <begin position="326"/>
        <end position="348"/>
    </location>
</feature>
<keyword evidence="6 7" id="KW-0472">Membrane</keyword>
<evidence type="ECO:0000256" key="3">
    <source>
        <dbReference type="ARBA" id="ARBA00022475"/>
    </source>
</evidence>
<name>A0A7W8A4B6_9ACTN</name>
<dbReference type="AlphaFoldDB" id="A0A7W8A4B6"/>
<gene>
    <name evidence="8" type="ORF">HNR40_004837</name>
</gene>
<feature type="transmembrane region" description="Helical" evidence="7">
    <location>
        <begin position="238"/>
        <end position="261"/>
    </location>
</feature>
<dbReference type="PANTHER" id="PTHR23513:SF6">
    <property type="entry name" value="MAJOR FACILITATOR SUPERFAMILY ASSOCIATED DOMAIN-CONTAINING PROTEIN"/>
    <property type="match status" value="1"/>
</dbReference>
<evidence type="ECO:0000256" key="4">
    <source>
        <dbReference type="ARBA" id="ARBA00022692"/>
    </source>
</evidence>
<protein>
    <submittedName>
        <fullName evidence="8">MFS family permease</fullName>
    </submittedName>
</protein>
<evidence type="ECO:0000256" key="6">
    <source>
        <dbReference type="ARBA" id="ARBA00023136"/>
    </source>
</evidence>
<dbReference type="InterPro" id="IPR036259">
    <property type="entry name" value="MFS_trans_sf"/>
</dbReference>
<dbReference type="PANTHER" id="PTHR23513">
    <property type="entry name" value="INTEGRAL MEMBRANE EFFLUX PROTEIN-RELATED"/>
    <property type="match status" value="1"/>
</dbReference>
<feature type="transmembrane region" description="Helical" evidence="7">
    <location>
        <begin position="395"/>
        <end position="414"/>
    </location>
</feature>
<organism evidence="8 9">
    <name type="scientific">Nonomuraea endophytica</name>
    <dbReference type="NCBI Taxonomy" id="714136"/>
    <lineage>
        <taxon>Bacteria</taxon>
        <taxon>Bacillati</taxon>
        <taxon>Actinomycetota</taxon>
        <taxon>Actinomycetes</taxon>
        <taxon>Streptosporangiales</taxon>
        <taxon>Streptosporangiaceae</taxon>
        <taxon>Nonomuraea</taxon>
    </lineage>
</organism>
<evidence type="ECO:0000256" key="2">
    <source>
        <dbReference type="ARBA" id="ARBA00022448"/>
    </source>
</evidence>
<dbReference type="CDD" id="cd06173">
    <property type="entry name" value="MFS_MefA_like"/>
    <property type="match status" value="1"/>
</dbReference>
<feature type="transmembrane region" description="Helical" evidence="7">
    <location>
        <begin position="302"/>
        <end position="320"/>
    </location>
</feature>
<evidence type="ECO:0000313" key="8">
    <source>
        <dbReference type="EMBL" id="MBB5079351.1"/>
    </source>
</evidence>
<dbReference type="Proteomes" id="UP000568380">
    <property type="component" value="Unassembled WGS sequence"/>
</dbReference>
<feature type="transmembrane region" description="Helical" evidence="7">
    <location>
        <begin position="38"/>
        <end position="57"/>
    </location>
</feature>
<evidence type="ECO:0000313" key="9">
    <source>
        <dbReference type="Proteomes" id="UP000568380"/>
    </source>
</evidence>
<keyword evidence="9" id="KW-1185">Reference proteome</keyword>
<keyword evidence="2" id="KW-0813">Transport</keyword>
<comment type="caution">
    <text evidence="8">The sequence shown here is derived from an EMBL/GenBank/DDBJ whole genome shotgun (WGS) entry which is preliminary data.</text>
</comment>
<dbReference type="GO" id="GO:0005886">
    <property type="term" value="C:plasma membrane"/>
    <property type="evidence" value="ECO:0007669"/>
    <property type="project" value="UniProtKB-SubCell"/>
</dbReference>
<dbReference type="EMBL" id="JACHIN010000006">
    <property type="protein sequence ID" value="MBB5079351.1"/>
    <property type="molecule type" value="Genomic_DNA"/>
</dbReference>
<proteinExistence type="predicted"/>
<keyword evidence="3" id="KW-1003">Cell membrane</keyword>